<dbReference type="EMBL" id="JABEZW010000005">
    <property type="protein sequence ID" value="MBA0764518.1"/>
    <property type="molecule type" value="Genomic_DNA"/>
</dbReference>
<organism evidence="1 2">
    <name type="scientific">Gossypium trilobum</name>
    <dbReference type="NCBI Taxonomy" id="34281"/>
    <lineage>
        <taxon>Eukaryota</taxon>
        <taxon>Viridiplantae</taxon>
        <taxon>Streptophyta</taxon>
        <taxon>Embryophyta</taxon>
        <taxon>Tracheophyta</taxon>
        <taxon>Spermatophyta</taxon>
        <taxon>Magnoliopsida</taxon>
        <taxon>eudicotyledons</taxon>
        <taxon>Gunneridae</taxon>
        <taxon>Pentapetalae</taxon>
        <taxon>rosids</taxon>
        <taxon>malvids</taxon>
        <taxon>Malvales</taxon>
        <taxon>Malvaceae</taxon>
        <taxon>Malvoideae</taxon>
        <taxon>Gossypium</taxon>
    </lineage>
</organism>
<evidence type="ECO:0000313" key="2">
    <source>
        <dbReference type="Proteomes" id="UP000593568"/>
    </source>
</evidence>
<gene>
    <name evidence="1" type="ORF">Gotri_013866</name>
</gene>
<sequence>MVVTIDENLKLKVAGDSKDILVKNLYLSCDPYMRLLMTNRSSEIFGPYTP</sequence>
<reference evidence="1 2" key="1">
    <citation type="journal article" date="2019" name="Genome Biol. Evol.">
        <title>Insights into the evolution of the New World diploid cottons (Gossypium, subgenus Houzingenia) based on genome sequencing.</title>
        <authorList>
            <person name="Grover C.E."/>
            <person name="Arick M.A. 2nd"/>
            <person name="Thrash A."/>
            <person name="Conover J.L."/>
            <person name="Sanders W.S."/>
            <person name="Peterson D.G."/>
            <person name="Frelichowski J.E."/>
            <person name="Scheffler J.A."/>
            <person name="Scheffler B.E."/>
            <person name="Wendel J.F."/>
        </authorList>
    </citation>
    <scope>NUCLEOTIDE SEQUENCE [LARGE SCALE GENOMIC DNA]</scope>
    <source>
        <strain evidence="1">8</strain>
        <tissue evidence="1">Leaf</tissue>
    </source>
</reference>
<dbReference type="AlphaFoldDB" id="A0A7J9DV82"/>
<accession>A0A7J9DV82</accession>
<dbReference type="Proteomes" id="UP000593568">
    <property type="component" value="Unassembled WGS sequence"/>
</dbReference>
<evidence type="ECO:0000313" key="1">
    <source>
        <dbReference type="EMBL" id="MBA0764518.1"/>
    </source>
</evidence>
<comment type="caution">
    <text evidence="1">The sequence shown here is derived from an EMBL/GenBank/DDBJ whole genome shotgun (WGS) entry which is preliminary data.</text>
</comment>
<evidence type="ECO:0008006" key="3">
    <source>
        <dbReference type="Google" id="ProtNLM"/>
    </source>
</evidence>
<proteinExistence type="predicted"/>
<dbReference type="SUPFAM" id="SSF50129">
    <property type="entry name" value="GroES-like"/>
    <property type="match status" value="1"/>
</dbReference>
<name>A0A7J9DV82_9ROSI</name>
<dbReference type="InterPro" id="IPR011032">
    <property type="entry name" value="GroES-like_sf"/>
</dbReference>
<feature type="non-terminal residue" evidence="1">
    <location>
        <position position="50"/>
    </location>
</feature>
<protein>
    <recommendedName>
        <fullName evidence="3">Oxidoreductase N-terminal domain-containing protein</fullName>
    </recommendedName>
</protein>
<dbReference type="Gene3D" id="3.90.180.10">
    <property type="entry name" value="Medium-chain alcohol dehydrogenases, catalytic domain"/>
    <property type="match status" value="1"/>
</dbReference>
<keyword evidence="2" id="KW-1185">Reference proteome</keyword>